<dbReference type="EMBL" id="JAODWD010000001">
    <property type="protein sequence ID" value="MCT7656884.1"/>
    <property type="molecule type" value="Genomic_DNA"/>
</dbReference>
<reference evidence="2" key="1">
    <citation type="submission" date="2023-07" db="EMBL/GenBank/DDBJ databases">
        <authorList>
            <person name="Deng Y."/>
            <person name="Zhang Y.-Q."/>
        </authorList>
    </citation>
    <scope>NUCLEOTIDE SEQUENCE [LARGE SCALE GENOMIC DNA]</scope>
    <source>
        <strain evidence="2">CPCC 205710</strain>
    </source>
</reference>
<dbReference type="SMART" id="SM00855">
    <property type="entry name" value="PGAM"/>
    <property type="match status" value="1"/>
</dbReference>
<gene>
    <name evidence="1" type="ORF">N4S67_00450</name>
</gene>
<dbReference type="RefSeq" id="WP_260990974.1">
    <property type="nucleotide sequence ID" value="NZ_JAODWD010000001.1"/>
</dbReference>
<proteinExistence type="predicted"/>
<sequence length="171" mass="18383">MTVTRTLILLRHAKSDYPAGVADHDRPLAARGVREAGLAGDWLRAKAPAVDAVLCSTATRTRETLKQTRIDAPVEFVDRIYDATPATVIDEINAVQTRFGFDVHTLLVIGHEPVMSSLVLALAAQNGGNTDAAEQISAKYPTSAIAVLRTGDPWDQLTLGSATLVTFHVPR</sequence>
<dbReference type="CDD" id="cd07067">
    <property type="entry name" value="HP_PGM_like"/>
    <property type="match status" value="1"/>
</dbReference>
<dbReference type="Gene3D" id="3.40.50.1240">
    <property type="entry name" value="Phosphoglycerate mutase-like"/>
    <property type="match status" value="1"/>
</dbReference>
<dbReference type="PANTHER" id="PTHR47623:SF1">
    <property type="entry name" value="OS09G0287300 PROTEIN"/>
    <property type="match status" value="1"/>
</dbReference>
<evidence type="ECO:0000313" key="1">
    <source>
        <dbReference type="EMBL" id="MCT7656884.1"/>
    </source>
</evidence>
<dbReference type="InterPro" id="IPR013078">
    <property type="entry name" value="His_Pase_superF_clade-1"/>
</dbReference>
<comment type="caution">
    <text evidence="1">The sequence shown here is derived from an EMBL/GenBank/DDBJ whole genome shotgun (WGS) entry which is preliminary data.</text>
</comment>
<evidence type="ECO:0000313" key="2">
    <source>
        <dbReference type="Proteomes" id="UP001206639"/>
    </source>
</evidence>
<protein>
    <submittedName>
        <fullName evidence="1">Histidine phosphatase family protein</fullName>
    </submittedName>
</protein>
<accession>A0ABT2M3N8</accession>
<dbReference type="InterPro" id="IPR029033">
    <property type="entry name" value="His_PPase_superfam"/>
</dbReference>
<dbReference type="SUPFAM" id="SSF53254">
    <property type="entry name" value="Phosphoglycerate mutase-like"/>
    <property type="match status" value="1"/>
</dbReference>
<dbReference type="Pfam" id="PF00300">
    <property type="entry name" value="His_Phos_1"/>
    <property type="match status" value="1"/>
</dbReference>
<organism evidence="1 2">
    <name type="scientific">Mycobacterium deserti</name>
    <dbReference type="NCBI Taxonomy" id="2978347"/>
    <lineage>
        <taxon>Bacteria</taxon>
        <taxon>Bacillati</taxon>
        <taxon>Actinomycetota</taxon>
        <taxon>Actinomycetes</taxon>
        <taxon>Mycobacteriales</taxon>
        <taxon>Mycobacteriaceae</taxon>
        <taxon>Mycobacterium</taxon>
    </lineage>
</organism>
<dbReference type="PANTHER" id="PTHR47623">
    <property type="entry name" value="OS09G0287300 PROTEIN"/>
    <property type="match status" value="1"/>
</dbReference>
<keyword evidence="2" id="KW-1185">Reference proteome</keyword>
<name>A0ABT2M3N8_9MYCO</name>
<dbReference type="Proteomes" id="UP001206639">
    <property type="component" value="Unassembled WGS sequence"/>
</dbReference>